<reference evidence="4 5" key="1">
    <citation type="submission" date="2020-08" db="EMBL/GenBank/DDBJ databases">
        <title>Genomic Encyclopedia of Type Strains, Phase III (KMG-III): the genomes of soil and plant-associated and newly described type strains.</title>
        <authorList>
            <person name="Whitman W."/>
        </authorList>
    </citation>
    <scope>NUCLEOTIDE SEQUENCE [LARGE SCALE GENOMIC DNA]</scope>
    <source>
        <strain evidence="4 5">CECT 8075</strain>
    </source>
</reference>
<comment type="caution">
    <text evidence="4">The sequence shown here is derived from an EMBL/GenBank/DDBJ whole genome shotgun (WGS) entry which is preliminary data.</text>
</comment>
<dbReference type="EMBL" id="JACHXU010000021">
    <property type="protein sequence ID" value="MBB3209200.1"/>
    <property type="molecule type" value="Genomic_DNA"/>
</dbReference>
<dbReference type="Gene3D" id="1.10.579.10">
    <property type="entry name" value="DNA Cyclobutane Dipyrimidine Photolyase, subunit A, domain 3"/>
    <property type="match status" value="1"/>
</dbReference>
<dbReference type="PANTHER" id="PTHR10211">
    <property type="entry name" value="DEOXYRIBODIPYRIMIDINE PHOTOLYASE"/>
    <property type="match status" value="1"/>
</dbReference>
<evidence type="ECO:0000256" key="1">
    <source>
        <dbReference type="ARBA" id="ARBA00001932"/>
    </source>
</evidence>
<keyword evidence="4" id="KW-0456">Lyase</keyword>
<dbReference type="InterPro" id="IPR052219">
    <property type="entry name" value="Photolyase_Class-2"/>
</dbReference>
<dbReference type="Pfam" id="PF00875">
    <property type="entry name" value="DNA_photolyase"/>
    <property type="match status" value="1"/>
</dbReference>
<dbReference type="AlphaFoldDB" id="A0A7W5H8L2"/>
<dbReference type="Gene3D" id="1.25.40.80">
    <property type="match status" value="1"/>
</dbReference>
<keyword evidence="5" id="KW-1185">Reference proteome</keyword>
<feature type="domain" description="Photolyase/cryptochrome alpha/beta" evidence="3">
    <location>
        <begin position="24"/>
        <end position="151"/>
    </location>
</feature>
<dbReference type="InterPro" id="IPR036134">
    <property type="entry name" value="Crypto/Photolyase_FAD-like_sf"/>
</dbReference>
<dbReference type="PROSITE" id="PS51645">
    <property type="entry name" value="PHR_CRY_ALPHA_BETA"/>
    <property type="match status" value="1"/>
</dbReference>
<dbReference type="SUPFAM" id="SSF48173">
    <property type="entry name" value="Cryptochrome/photolyase FAD-binding domain"/>
    <property type="match status" value="1"/>
</dbReference>
<dbReference type="SUPFAM" id="SSF52425">
    <property type="entry name" value="Cryptochrome/photolyase, N-terminal domain"/>
    <property type="match status" value="1"/>
</dbReference>
<dbReference type="GO" id="GO:0003904">
    <property type="term" value="F:deoxyribodipyrimidine photo-lyase activity"/>
    <property type="evidence" value="ECO:0007669"/>
    <property type="project" value="TreeGrafter"/>
</dbReference>
<name>A0A7W5H8L2_9BACT</name>
<dbReference type="InterPro" id="IPR006050">
    <property type="entry name" value="DNA_photolyase_N"/>
</dbReference>
<protein>
    <submittedName>
        <fullName evidence="4">Photolyase PhrII</fullName>
    </submittedName>
</protein>
<dbReference type="GO" id="GO:0000719">
    <property type="term" value="P:photoreactive repair"/>
    <property type="evidence" value="ECO:0007669"/>
    <property type="project" value="TreeGrafter"/>
</dbReference>
<comment type="cofactor">
    <cofactor evidence="1">
        <name>(6R)-5,10-methylene-5,6,7,8-tetrahydrofolate</name>
        <dbReference type="ChEBI" id="CHEBI:15636"/>
    </cofactor>
</comment>
<dbReference type="InterPro" id="IPR014729">
    <property type="entry name" value="Rossmann-like_a/b/a_fold"/>
</dbReference>
<dbReference type="RefSeq" id="WP_184307617.1">
    <property type="nucleotide sequence ID" value="NZ_JACHXU010000021.1"/>
</dbReference>
<evidence type="ECO:0000256" key="2">
    <source>
        <dbReference type="SAM" id="MobiDB-lite"/>
    </source>
</evidence>
<gene>
    <name evidence="4" type="ORF">FHS27_005038</name>
</gene>
<organism evidence="4 5">
    <name type="scientific">Aporhodopirellula rubra</name>
    <dbReference type="NCBI Taxonomy" id="980271"/>
    <lineage>
        <taxon>Bacteria</taxon>
        <taxon>Pseudomonadati</taxon>
        <taxon>Planctomycetota</taxon>
        <taxon>Planctomycetia</taxon>
        <taxon>Pirellulales</taxon>
        <taxon>Pirellulaceae</taxon>
        <taxon>Aporhodopirellula</taxon>
    </lineage>
</organism>
<dbReference type="Proteomes" id="UP000536179">
    <property type="component" value="Unassembled WGS sequence"/>
</dbReference>
<accession>A0A7W5H8L2</accession>
<feature type="compositionally biased region" description="Basic residues" evidence="2">
    <location>
        <begin position="479"/>
        <end position="490"/>
    </location>
</feature>
<evidence type="ECO:0000313" key="5">
    <source>
        <dbReference type="Proteomes" id="UP000536179"/>
    </source>
</evidence>
<evidence type="ECO:0000259" key="3">
    <source>
        <dbReference type="PROSITE" id="PS51645"/>
    </source>
</evidence>
<dbReference type="PANTHER" id="PTHR10211:SF0">
    <property type="entry name" value="DEOXYRIBODIPYRIMIDINE PHOTO-LYASE"/>
    <property type="match status" value="1"/>
</dbReference>
<evidence type="ECO:0000313" key="4">
    <source>
        <dbReference type="EMBL" id="MBB3209200.1"/>
    </source>
</evidence>
<sequence length="490" mass="56412">MNRQTLLRQRIYKANRRQVKADRRYVLCWLQQALRGTDNPIIDAAVETGNKLGLPVVVYHGLDNRYPHASHRIHRFMLEASQSLTVDLGKRRLRFCRYVRRPQKVFPNLVHRLAEEAAAIFTDDMPTFVARRQATSVAAKVDVPLFLVDAACLVPGRQFPTLLEATKSFRAAHRPLRERYLAEHDDVMPTVRKYTRKLPLDHDAIEDYQSDQLDSLIEACGIDMTLPPAVDYPGHRQVAVHRLGDAMVNVVPRYKWTRNNPSLANSTAKLSPYMHFGVLGPREVTQAIHDADLHSAARWKFLDELLTWREYYFHLARHSDDPSAYSNVPAWARKTLAEHADDARPVIYTLDQLIHAETADDVWNAAQRQFLLDGWMHNNLRMYWVKQIIKWTAEPEEAWRIACYLNDRLSLDGRDPSTYGGIQWGFGRSKRAYRESPIYGWVPSKSASAILKRTGVRDWMAAELARPKPEIEIPDSSKRPTKRAARALPL</sequence>
<dbReference type="InterPro" id="IPR036155">
    <property type="entry name" value="Crypto/Photolyase_N_sf"/>
</dbReference>
<proteinExistence type="predicted"/>
<feature type="region of interest" description="Disordered" evidence="2">
    <location>
        <begin position="471"/>
        <end position="490"/>
    </location>
</feature>
<dbReference type="Gene3D" id="3.40.50.620">
    <property type="entry name" value="HUPs"/>
    <property type="match status" value="1"/>
</dbReference>